<keyword evidence="2" id="KW-0489">Methyltransferase</keyword>
<dbReference type="GO" id="GO:0008168">
    <property type="term" value="F:methyltransferase activity"/>
    <property type="evidence" value="ECO:0007669"/>
    <property type="project" value="UniProtKB-KW"/>
</dbReference>
<keyword evidence="2" id="KW-0808">Transferase</keyword>
<organism evidence="2 3">
    <name type="scientific">Sphingomonas alba</name>
    <dbReference type="NCBI Taxonomy" id="2908208"/>
    <lineage>
        <taxon>Bacteria</taxon>
        <taxon>Pseudomonadati</taxon>
        <taxon>Pseudomonadota</taxon>
        <taxon>Alphaproteobacteria</taxon>
        <taxon>Sphingomonadales</taxon>
        <taxon>Sphingomonadaceae</taxon>
        <taxon>Sphingomonas</taxon>
    </lineage>
</organism>
<dbReference type="InterPro" id="IPR013216">
    <property type="entry name" value="Methyltransf_11"/>
</dbReference>
<dbReference type="InterPro" id="IPR029063">
    <property type="entry name" value="SAM-dependent_MTases_sf"/>
</dbReference>
<proteinExistence type="predicted"/>
<gene>
    <name evidence="2" type="ORF">LZ536_04605</name>
</gene>
<evidence type="ECO:0000313" key="2">
    <source>
        <dbReference type="EMBL" id="MCL6683185.1"/>
    </source>
</evidence>
<sequence>MAQEPFPLTPLEQLPLMIDHDAIEEAYLPFLLDGRAGDKAWKSDFARRRRRALTRMIRRILGLRPDEKLPSRGDRRAAIADPGNFDLAGGPQQPGAWKWNNRKLALDATAAARLRAPLLAAVIDRLRPAKVLEVECGNGINLLSLAGHFPEIAFTGIDVTRADIEAAKKVQAGESLPRHLADYIPLEFTDPKAFKRIAFQQGNAAKLPFGDGEFDLVFTVLAAEQLELIRDQALAEIARVSRGYVLMLEPFRDANLKGVRRLNALTRDYFRGSIKGLERFGLEPVWATEDFPQEAFVGSPLVLAHKVR</sequence>
<comment type="caution">
    <text evidence="2">The sequence shown here is derived from an EMBL/GenBank/DDBJ whole genome shotgun (WGS) entry which is preliminary data.</text>
</comment>
<accession>A0ABT0RKQ3</accession>
<name>A0ABT0RKQ3_9SPHN</name>
<dbReference type="Pfam" id="PF08241">
    <property type="entry name" value="Methyltransf_11"/>
    <property type="match status" value="1"/>
</dbReference>
<dbReference type="GO" id="GO:0032259">
    <property type="term" value="P:methylation"/>
    <property type="evidence" value="ECO:0007669"/>
    <property type="project" value="UniProtKB-KW"/>
</dbReference>
<dbReference type="CDD" id="cd02440">
    <property type="entry name" value="AdoMet_MTases"/>
    <property type="match status" value="1"/>
</dbReference>
<dbReference type="RefSeq" id="WP_249847125.1">
    <property type="nucleotide sequence ID" value="NZ_JAMGBD010000001.1"/>
</dbReference>
<dbReference type="SUPFAM" id="SSF53335">
    <property type="entry name" value="S-adenosyl-L-methionine-dependent methyltransferases"/>
    <property type="match status" value="1"/>
</dbReference>
<protein>
    <submittedName>
        <fullName evidence="2">Class I SAM-dependent methyltransferase</fullName>
    </submittedName>
</protein>
<dbReference type="Gene3D" id="3.40.50.150">
    <property type="entry name" value="Vaccinia Virus protein VP39"/>
    <property type="match status" value="1"/>
</dbReference>
<keyword evidence="3" id="KW-1185">Reference proteome</keyword>
<reference evidence="2" key="1">
    <citation type="submission" date="2022-05" db="EMBL/GenBank/DDBJ databases">
        <authorList>
            <person name="Jo J.-H."/>
            <person name="Im W.-T."/>
        </authorList>
    </citation>
    <scope>NUCLEOTIDE SEQUENCE</scope>
    <source>
        <strain evidence="2">SE158</strain>
    </source>
</reference>
<dbReference type="EMBL" id="JAMGBD010000001">
    <property type="protein sequence ID" value="MCL6683185.1"/>
    <property type="molecule type" value="Genomic_DNA"/>
</dbReference>
<dbReference type="Proteomes" id="UP001165363">
    <property type="component" value="Unassembled WGS sequence"/>
</dbReference>
<evidence type="ECO:0000259" key="1">
    <source>
        <dbReference type="Pfam" id="PF08241"/>
    </source>
</evidence>
<evidence type="ECO:0000313" key="3">
    <source>
        <dbReference type="Proteomes" id="UP001165363"/>
    </source>
</evidence>
<feature type="domain" description="Methyltransferase type 11" evidence="1">
    <location>
        <begin position="132"/>
        <end position="241"/>
    </location>
</feature>